<keyword evidence="2" id="KW-1185">Reference proteome</keyword>
<dbReference type="Proteomes" id="UP000054549">
    <property type="component" value="Unassembled WGS sequence"/>
</dbReference>
<dbReference type="AlphaFoldDB" id="A0A0C2SVN8"/>
<dbReference type="HOGENOM" id="CLU_2346204_0_0_1"/>
<protein>
    <submittedName>
        <fullName evidence="1">Uncharacterized protein</fullName>
    </submittedName>
</protein>
<proteinExistence type="predicted"/>
<dbReference type="EMBL" id="KN818346">
    <property type="protein sequence ID" value="KIL58139.1"/>
    <property type="molecule type" value="Genomic_DNA"/>
</dbReference>
<gene>
    <name evidence="1" type="ORF">M378DRAFT_338984</name>
</gene>
<reference evidence="1 2" key="1">
    <citation type="submission" date="2014-04" db="EMBL/GenBank/DDBJ databases">
        <title>Evolutionary Origins and Diversification of the Mycorrhizal Mutualists.</title>
        <authorList>
            <consortium name="DOE Joint Genome Institute"/>
            <consortium name="Mycorrhizal Genomics Consortium"/>
            <person name="Kohler A."/>
            <person name="Kuo A."/>
            <person name="Nagy L.G."/>
            <person name="Floudas D."/>
            <person name="Copeland A."/>
            <person name="Barry K.W."/>
            <person name="Cichocki N."/>
            <person name="Veneault-Fourrey C."/>
            <person name="LaButti K."/>
            <person name="Lindquist E.A."/>
            <person name="Lipzen A."/>
            <person name="Lundell T."/>
            <person name="Morin E."/>
            <person name="Murat C."/>
            <person name="Riley R."/>
            <person name="Ohm R."/>
            <person name="Sun H."/>
            <person name="Tunlid A."/>
            <person name="Henrissat B."/>
            <person name="Grigoriev I.V."/>
            <person name="Hibbett D.S."/>
            <person name="Martin F."/>
        </authorList>
    </citation>
    <scope>NUCLEOTIDE SEQUENCE [LARGE SCALE GENOMIC DNA]</scope>
    <source>
        <strain evidence="1 2">Koide BX008</strain>
    </source>
</reference>
<evidence type="ECO:0000313" key="1">
    <source>
        <dbReference type="EMBL" id="KIL58139.1"/>
    </source>
</evidence>
<name>A0A0C2SVN8_AMAMK</name>
<sequence length="97" mass="11512">MFNLTRISRTIKRGRLRRPFLCLFCVFIPVHQLKEPTNPLKLGRPRRDVVSHDLFVGETRGCGYPDFYQVRRLYGRTAEEGDNYFSPLRQFCVSVRF</sequence>
<accession>A0A0C2SVN8</accession>
<organism evidence="1 2">
    <name type="scientific">Amanita muscaria (strain Koide BX008)</name>
    <dbReference type="NCBI Taxonomy" id="946122"/>
    <lineage>
        <taxon>Eukaryota</taxon>
        <taxon>Fungi</taxon>
        <taxon>Dikarya</taxon>
        <taxon>Basidiomycota</taxon>
        <taxon>Agaricomycotina</taxon>
        <taxon>Agaricomycetes</taxon>
        <taxon>Agaricomycetidae</taxon>
        <taxon>Agaricales</taxon>
        <taxon>Pluteineae</taxon>
        <taxon>Amanitaceae</taxon>
        <taxon>Amanita</taxon>
    </lineage>
</organism>
<evidence type="ECO:0000313" key="2">
    <source>
        <dbReference type="Proteomes" id="UP000054549"/>
    </source>
</evidence>
<dbReference type="InParanoid" id="A0A0C2SVN8"/>